<name>A0A938WUC3_9BACT</name>
<keyword evidence="3" id="KW-1185">Reference proteome</keyword>
<keyword evidence="1" id="KW-0472">Membrane</keyword>
<protein>
    <submittedName>
        <fullName evidence="2">Uncharacterized protein</fullName>
    </submittedName>
</protein>
<sequence>MNNNEIKHTEKLIERFFNGDTTLAEERSLYRLFSRGVLPPELEKYRPVFAGFGSMQAGGEHRARLMPAFRRAVCGTAAALVLIFGVSAYLNYHEDRMLARVYGGSYVIENGHRIDDLSMIKTDIETALGEARHIEEHIEKRSPIEQAEQDLLNSIDDPDERKRISEMLN</sequence>
<reference evidence="2" key="2">
    <citation type="journal article" date="2021" name="Sci. Rep.">
        <title>The distribution of antibiotic resistance genes in chicken gut microbiota commensals.</title>
        <authorList>
            <person name="Juricova H."/>
            <person name="Matiasovicova J."/>
            <person name="Kubasova T."/>
            <person name="Cejkova D."/>
            <person name="Rychlik I."/>
        </authorList>
    </citation>
    <scope>NUCLEOTIDE SEQUENCE</scope>
    <source>
        <strain evidence="2">An824</strain>
    </source>
</reference>
<proteinExistence type="predicted"/>
<organism evidence="2 3">
    <name type="scientific">Marseilla massiliensis</name>
    <dbReference type="NCBI Taxonomy" id="1841864"/>
    <lineage>
        <taxon>Bacteria</taxon>
        <taxon>Pseudomonadati</taxon>
        <taxon>Bacteroidota</taxon>
        <taxon>Bacteroidia</taxon>
        <taxon>Bacteroidales</taxon>
        <taxon>Prevotellaceae</taxon>
        <taxon>Marseilla</taxon>
    </lineage>
</organism>
<comment type="caution">
    <text evidence="2">The sequence shown here is derived from an EMBL/GenBank/DDBJ whole genome shotgun (WGS) entry which is preliminary data.</text>
</comment>
<dbReference type="AlphaFoldDB" id="A0A938WUC3"/>
<dbReference type="Proteomes" id="UP000706891">
    <property type="component" value="Unassembled WGS sequence"/>
</dbReference>
<evidence type="ECO:0000256" key="1">
    <source>
        <dbReference type="SAM" id="Phobius"/>
    </source>
</evidence>
<evidence type="ECO:0000313" key="2">
    <source>
        <dbReference type="EMBL" id="MBM6674182.1"/>
    </source>
</evidence>
<dbReference type="EMBL" id="JACJJG010000057">
    <property type="protein sequence ID" value="MBM6674182.1"/>
    <property type="molecule type" value="Genomic_DNA"/>
</dbReference>
<keyword evidence="1" id="KW-0812">Transmembrane</keyword>
<feature type="transmembrane region" description="Helical" evidence="1">
    <location>
        <begin position="72"/>
        <end position="92"/>
    </location>
</feature>
<evidence type="ECO:0000313" key="3">
    <source>
        <dbReference type="Proteomes" id="UP000706891"/>
    </source>
</evidence>
<dbReference type="RefSeq" id="WP_205105313.1">
    <property type="nucleotide sequence ID" value="NZ_JACJJG010000057.1"/>
</dbReference>
<reference evidence="2" key="1">
    <citation type="submission" date="2020-08" db="EMBL/GenBank/DDBJ databases">
        <authorList>
            <person name="Cejkova D."/>
            <person name="Kubasova T."/>
            <person name="Jahodarova E."/>
            <person name="Rychlik I."/>
        </authorList>
    </citation>
    <scope>NUCLEOTIDE SEQUENCE</scope>
    <source>
        <strain evidence="2">An824</strain>
    </source>
</reference>
<gene>
    <name evidence="2" type="ORF">H6A34_09880</name>
</gene>
<keyword evidence="1" id="KW-1133">Transmembrane helix</keyword>
<accession>A0A938WUC3</accession>